<proteinExistence type="predicted"/>
<evidence type="ECO:0000313" key="2">
    <source>
        <dbReference type="Proteomes" id="UP001153332"/>
    </source>
</evidence>
<sequence length="314" mass="36220">MSSEKRFSNLELVERVDRWPYFSKDPDAYRQHMLNYYYFFVEGFKQPLGYMYHSFVKQMPWPKFWAIDHEKRTVTLNTGKADFDGRNKLIEETIQAGMKSKVFRKWRGELFRVSDANGEPVFDFDGAALDRFGVINYGVHMIGYVHGTEGTKYWVPRRSHTKSTAPNMLDNTVGGCLRAGEDPFACMIRESEEELCLKPEDTSAKLKPCGTISWSIDQNDDGSVGGQHQVQYLYEMDFGDIQPEIEKADGEVGAISLRTLDEVRDALYNGEFKLNCAMTWLAFLIRNGHITAEEEPKIVEICSRLHRKLDLFMV</sequence>
<dbReference type="EMBL" id="JAPUUL010000322">
    <property type="protein sequence ID" value="KAJ8131267.1"/>
    <property type="molecule type" value="Genomic_DNA"/>
</dbReference>
<reference evidence="1" key="1">
    <citation type="submission" date="2022-12" db="EMBL/GenBank/DDBJ databases">
        <title>Genome Sequence of Lasiodiplodia mahajangana.</title>
        <authorList>
            <person name="Buettner E."/>
        </authorList>
    </citation>
    <scope>NUCLEOTIDE SEQUENCE</scope>
    <source>
        <strain evidence="1">VT137</strain>
    </source>
</reference>
<accession>A0ACC2JVA3</accession>
<dbReference type="Proteomes" id="UP001153332">
    <property type="component" value="Unassembled WGS sequence"/>
</dbReference>
<keyword evidence="2" id="KW-1185">Reference proteome</keyword>
<evidence type="ECO:0000313" key="1">
    <source>
        <dbReference type="EMBL" id="KAJ8131267.1"/>
    </source>
</evidence>
<comment type="caution">
    <text evidence="1">The sequence shown here is derived from an EMBL/GenBank/DDBJ whole genome shotgun (WGS) entry which is preliminary data.</text>
</comment>
<gene>
    <name evidence="1" type="ORF">O1611_g2356</name>
</gene>
<name>A0ACC2JVA3_9PEZI</name>
<protein>
    <submittedName>
        <fullName evidence="1">Uncharacterized protein</fullName>
    </submittedName>
</protein>
<organism evidence="1 2">
    <name type="scientific">Lasiodiplodia mahajangana</name>
    <dbReference type="NCBI Taxonomy" id="1108764"/>
    <lineage>
        <taxon>Eukaryota</taxon>
        <taxon>Fungi</taxon>
        <taxon>Dikarya</taxon>
        <taxon>Ascomycota</taxon>
        <taxon>Pezizomycotina</taxon>
        <taxon>Dothideomycetes</taxon>
        <taxon>Dothideomycetes incertae sedis</taxon>
        <taxon>Botryosphaeriales</taxon>
        <taxon>Botryosphaeriaceae</taxon>
        <taxon>Lasiodiplodia</taxon>
    </lineage>
</organism>